<protein>
    <submittedName>
        <fullName evidence="1">Uncharacterized protein</fullName>
    </submittedName>
</protein>
<dbReference type="AlphaFoldDB" id="V6SRS1"/>
<organism evidence="1 2">
    <name type="scientific">Flavobacterium limnosediminis JC2902</name>
    <dbReference type="NCBI Taxonomy" id="1341181"/>
    <lineage>
        <taxon>Bacteria</taxon>
        <taxon>Pseudomonadati</taxon>
        <taxon>Bacteroidota</taxon>
        <taxon>Flavobacteriia</taxon>
        <taxon>Flavobacteriales</taxon>
        <taxon>Flavobacteriaceae</taxon>
        <taxon>Flavobacterium</taxon>
    </lineage>
</organism>
<name>V6SRS1_9FLAO</name>
<dbReference type="OrthoDB" id="1495821at2"/>
<gene>
    <name evidence="1" type="ORF">FLJC2902T_22280</name>
</gene>
<proteinExistence type="predicted"/>
<dbReference type="Proteomes" id="UP000018004">
    <property type="component" value="Unassembled WGS sequence"/>
</dbReference>
<sequence length="191" mass="21723">MNVVYYLIASTVLIVSFEHLHSDKASEKMIFTTAKINSSAELFHQKHPFFTKVYFSKSDAEMILGEKAHLSDSSSTVKKDTLEIKKAYNANSKDKKTGKTGTVYFMIEEYNQVTSAKKAYNTIKVANEKHAGVKKLHDVGDEAYFHSDGNNFCFVLVRKQKTLFRMKVNKITSTTSLDEFNRIAKKISENL</sequence>
<dbReference type="STRING" id="1341181.FLJC2902T_22280"/>
<comment type="caution">
    <text evidence="1">The sequence shown here is derived from an EMBL/GenBank/DDBJ whole genome shotgun (WGS) entry which is preliminary data.</text>
</comment>
<reference evidence="1 2" key="1">
    <citation type="submission" date="2013-08" db="EMBL/GenBank/DDBJ databases">
        <title>Flavobacterium limnosediminis JC2902 genome sequencing.</title>
        <authorList>
            <person name="Lee K."/>
            <person name="Yi H."/>
            <person name="Park S."/>
            <person name="Chun J."/>
        </authorList>
    </citation>
    <scope>NUCLEOTIDE SEQUENCE [LARGE SCALE GENOMIC DNA]</scope>
    <source>
        <strain evidence="1 2">JC2902</strain>
    </source>
</reference>
<keyword evidence="2" id="KW-1185">Reference proteome</keyword>
<accession>V6SRS1</accession>
<dbReference type="EMBL" id="AVGG01000013">
    <property type="protein sequence ID" value="ESU27120.1"/>
    <property type="molecule type" value="Genomic_DNA"/>
</dbReference>
<evidence type="ECO:0000313" key="2">
    <source>
        <dbReference type="Proteomes" id="UP000018004"/>
    </source>
</evidence>
<evidence type="ECO:0000313" key="1">
    <source>
        <dbReference type="EMBL" id="ESU27120.1"/>
    </source>
</evidence>
<dbReference type="RefSeq" id="WP_023579805.1">
    <property type="nucleotide sequence ID" value="NZ_AVGG01000013.1"/>
</dbReference>
<dbReference type="PATRIC" id="fig|1341181.4.peg.2192"/>